<proteinExistence type="predicted"/>
<evidence type="ECO:0000259" key="1">
    <source>
        <dbReference type="Pfam" id="PF17802"/>
    </source>
</evidence>
<comment type="caution">
    <text evidence="2">The sequence shown here is derived from an EMBL/GenBank/DDBJ whole genome shotgun (WGS) entry which is preliminary data.</text>
</comment>
<accession>A7B173</accession>
<dbReference type="Gene3D" id="2.60.40.10">
    <property type="entry name" value="Immunoglobulins"/>
    <property type="match status" value="2"/>
</dbReference>
<protein>
    <recommendedName>
        <fullName evidence="1">SpaA-like prealbumin fold domain-containing protein</fullName>
    </recommendedName>
</protein>
<dbReference type="PaxDb" id="411470-RUMGNA_01299"/>
<gene>
    <name evidence="2" type="ORF">RUMGNA_01299</name>
</gene>
<dbReference type="InterPro" id="IPR041033">
    <property type="entry name" value="SpaA_PFL_dom_1"/>
</dbReference>
<dbReference type="Pfam" id="PF17802">
    <property type="entry name" value="SpaA"/>
    <property type="match status" value="1"/>
</dbReference>
<name>A7B173_MEDG7</name>
<reference evidence="2 3" key="1">
    <citation type="submission" date="2007-04" db="EMBL/GenBank/DDBJ databases">
        <authorList>
            <person name="Fulton L."/>
            <person name="Clifton S."/>
            <person name="Fulton B."/>
            <person name="Xu J."/>
            <person name="Minx P."/>
            <person name="Pepin K.H."/>
            <person name="Johnson M."/>
            <person name="Thiruvilangam P."/>
            <person name="Bhonagiri V."/>
            <person name="Nash W.E."/>
            <person name="Mardis E.R."/>
            <person name="Wilson R.K."/>
        </authorList>
    </citation>
    <scope>NUCLEOTIDE SEQUENCE [LARGE SCALE GENOMIC DNA]</scope>
    <source>
        <strain evidence="2 3">ATCC 29149</strain>
    </source>
</reference>
<dbReference type="eggNOG" id="COG4932">
    <property type="taxonomic scope" value="Bacteria"/>
</dbReference>
<feature type="domain" description="SpaA-like prealbumin fold" evidence="1">
    <location>
        <begin position="239"/>
        <end position="318"/>
    </location>
</feature>
<sequence>MFKSEHLFFFTYFFTKSERSIDYMKKIINRLLAGVLSLAAVLTTLPASQVQAAEKQYWADAQEKAGYVEKVMNDGSIGSTFHEGIMTVDGETAYCIDINTDFQSGYKSRSDASTRMSADQIADVALSLEYVKQYAASYRELNYKQVYLLEQCVVWQRLSVHLGWNCDHVRAACDEVSKAVQDEVYAGARAFVKANKGRYDCGGYIYSGDGQELGQFWAKLDVGNAALQKVSSNPGITNGNNSYSLAGATYGVFADKGCKEQLATLMTDKDGNTEAVEVKAGKVYIKELSVPAAGFQLDKTVYPLTVKAGEIATLKVSDTPKVTTTLIELFKIDMETQKDNPQGNASLEGAEFTWKYYDGYYNKDNLPAEANRTWVTKTIAEKDSDGTIHYVTKLADAYKVSGDSFYMQDGKAVLPLGTLTVEETKAPNGYLLDGAYMQAGDKSEQIKGL</sequence>
<organism evidence="2 3">
    <name type="scientific">Mediterraneibacter gnavus (strain ATCC 29149 / DSM 114966 / JCM 6515 / VPI C7-9)</name>
    <name type="common">Ruminococcus gnavus</name>
    <dbReference type="NCBI Taxonomy" id="411470"/>
    <lineage>
        <taxon>Bacteria</taxon>
        <taxon>Bacillati</taxon>
        <taxon>Bacillota</taxon>
        <taxon>Clostridia</taxon>
        <taxon>Lachnospirales</taxon>
        <taxon>Lachnospiraceae</taxon>
        <taxon>Mediterraneibacter</taxon>
    </lineage>
</organism>
<evidence type="ECO:0000313" key="3">
    <source>
        <dbReference type="Proteomes" id="UP000004410"/>
    </source>
</evidence>
<dbReference type="AlphaFoldDB" id="A7B173"/>
<dbReference type="EMBL" id="AAYG02000011">
    <property type="protein sequence ID" value="EDN77995.1"/>
    <property type="molecule type" value="Genomic_DNA"/>
</dbReference>
<reference evidence="2 3" key="2">
    <citation type="submission" date="2007-06" db="EMBL/GenBank/DDBJ databases">
        <title>Draft genome sequence of Ruminococcus gnavus (ATCC 29149).</title>
        <authorList>
            <person name="Sudarsanam P."/>
            <person name="Ley R."/>
            <person name="Guruge J."/>
            <person name="Turnbaugh P.J."/>
            <person name="Mahowald M."/>
            <person name="Liep D."/>
            <person name="Gordon J."/>
        </authorList>
    </citation>
    <scope>NUCLEOTIDE SEQUENCE [LARGE SCALE GENOMIC DNA]</scope>
    <source>
        <strain evidence="2 3">ATCC 29149</strain>
    </source>
</reference>
<dbReference type="InterPro" id="IPR013783">
    <property type="entry name" value="Ig-like_fold"/>
</dbReference>
<evidence type="ECO:0000313" key="2">
    <source>
        <dbReference type="EMBL" id="EDN77995.1"/>
    </source>
</evidence>
<dbReference type="Proteomes" id="UP000004410">
    <property type="component" value="Unassembled WGS sequence"/>
</dbReference>